<gene>
    <name evidence="1" type="ORF">JK635_14820</name>
</gene>
<protein>
    <submittedName>
        <fullName evidence="1">YhbD family protein</fullName>
    </submittedName>
</protein>
<evidence type="ECO:0000313" key="2">
    <source>
        <dbReference type="Proteomes" id="UP000623967"/>
    </source>
</evidence>
<dbReference type="InterPro" id="IPR025063">
    <property type="entry name" value="DUF4004"/>
</dbReference>
<accession>A0ABS1TQK5</accession>
<keyword evidence="2" id="KW-1185">Reference proteome</keyword>
<dbReference type="Pfam" id="PF13171">
    <property type="entry name" value="DUF4004"/>
    <property type="match status" value="1"/>
</dbReference>
<evidence type="ECO:0000313" key="1">
    <source>
        <dbReference type="EMBL" id="MBL4953463.1"/>
    </source>
</evidence>
<sequence>MSEELISKKDLLSLTGISYGQLYRWKRKDLIPEEWFIRKSTFTGQETFFPKERILERIEKIQTMKENLSLDELADLLSPNVTEIILTKDELIKRNIVSETVMNIYQESESGHFQFDFSRILEANVLEKLLQSGEINLDEGKMLLQLLKLNRPLIEQKHGEIVITRKLGVSSCLLLINAESFHFESGTKVVAKLSLLTCIEELKAKLF</sequence>
<reference evidence="1 2" key="1">
    <citation type="submission" date="2021-01" db="EMBL/GenBank/DDBJ databases">
        <title>Genome public.</title>
        <authorList>
            <person name="Liu C."/>
            <person name="Sun Q."/>
        </authorList>
    </citation>
    <scope>NUCLEOTIDE SEQUENCE [LARGE SCALE GENOMIC DNA]</scope>
    <source>
        <strain evidence="1 2">YIM B02564</strain>
    </source>
</reference>
<dbReference type="RefSeq" id="WP_202654720.1">
    <property type="nucleotide sequence ID" value="NZ_JAESWB010000211.1"/>
</dbReference>
<organism evidence="1 2">
    <name type="scientific">Neobacillus paridis</name>
    <dbReference type="NCBI Taxonomy" id="2803862"/>
    <lineage>
        <taxon>Bacteria</taxon>
        <taxon>Bacillati</taxon>
        <taxon>Bacillota</taxon>
        <taxon>Bacilli</taxon>
        <taxon>Bacillales</taxon>
        <taxon>Bacillaceae</taxon>
        <taxon>Neobacillus</taxon>
    </lineage>
</organism>
<dbReference type="Proteomes" id="UP000623967">
    <property type="component" value="Unassembled WGS sequence"/>
</dbReference>
<name>A0ABS1TQK5_9BACI</name>
<comment type="caution">
    <text evidence="1">The sequence shown here is derived from an EMBL/GenBank/DDBJ whole genome shotgun (WGS) entry which is preliminary data.</text>
</comment>
<dbReference type="EMBL" id="JAESWB010000211">
    <property type="protein sequence ID" value="MBL4953463.1"/>
    <property type="molecule type" value="Genomic_DNA"/>
</dbReference>
<proteinExistence type="predicted"/>